<sequence length="1136" mass="116817">MSPHHDSGGNSSMATSRTRTLLADESATDGEVGGRARRYRSRARAALALLGPTIAATALVAATLAPAGAANAEARPVDPTDPTTPATVTADVLPTPQIGDGTTAAKGDVTNGGVVWDQLVVGNTVYVAGAFSKARPAGSGVGQNIVTRNHMLAYDVTTGKLLPFAPVFNAPVRSLAISPDGKTLYAGGDFTRVNGAARTYAAAFEVASSSLVPSFAPVLNRGVNAVAASASAVYLGGTFTAAQKTVRYKAAAVAPGTGALLPWDPKLTGGEVKAIVIAGGGTRVVLGGRFLTSAGKDALGLASVAPDTAALQPWAVGGVIRNGEDITDPATGKTGSSGIYSLATAGDSVYGTGWAYGTGNFEGTFKARAADGAIQWLEDCRGDNYSVQPLGDVVYTASHHHDCSNVSGFGDYVEPEGQYRGLAFSNAATGKVLAKNTTFWSHAGQPAPSLLHWFPAFDTGLFTGSNQGPWDVTTGGGYVLYGGEFRSVNGVKQTGLARFAAPPAAPQKNPPRLSGTKFTPTLEGFQGTGVKLSWPANDDRDSSRLRYEIIRDGNTAKPVFSTSWIGSTFWQKPTVRGADAGLVPGTTYTYQVRSIDPDGNATMSAPVTYTATTGVAGPLTDYDRAVLGDQPASYYPFNESSGAAGRDWAGTNDVSSVAARIDGIESMTTGRAADFDGASQFVSQEKSIAAPTTYTAEAWVSTTSTRGGQILGFGHTRAATNNAHDRHVYMTDAGKIIFGVWTDSAQTVASSASYNDGRWHHVVTTLGPKGLQLFVDGVLVGSRTEDTLAGVFDGYWNVGGNSLGGWTSAPTSDFLDGAIDNVALYPTVLTPQSVAAHFAAAPQSTPTNAAPTASFTASGSGLQLTVDGSASSDPDGTVASYAWTFGDGATGTGRTAPHAYSAAGTYTVTLRVVDNDGASSAIASKSVTVTEATTPVPTVIARDDFERSVTTGWGSASVGGAWSSADSRSSVASGTGRLALSPTESRTQTLSGVKATDTDTVMSFSLDQPAGTSAHYVSAIGRSVGSERYTARVVIDPTTARLDLQVTGVTIASVALPSLAFAAGKVVTVRLQVTGTGTTTLRAKAWTGSAEPTSWQVTKTDTKAALQAPGTIGVYFYSGRPNPTTLSLLDFVTTKP</sequence>
<dbReference type="Gene3D" id="2.60.120.200">
    <property type="match status" value="1"/>
</dbReference>
<dbReference type="SUPFAM" id="SSF49899">
    <property type="entry name" value="Concanavalin A-like lectins/glucanases"/>
    <property type="match status" value="1"/>
</dbReference>
<accession>A0A444PZ80</accession>
<organism evidence="8 9">
    <name type="scientific">Labedella phragmitis</name>
    <dbReference type="NCBI Taxonomy" id="2498849"/>
    <lineage>
        <taxon>Bacteria</taxon>
        <taxon>Bacillati</taxon>
        <taxon>Actinomycetota</taxon>
        <taxon>Actinomycetes</taxon>
        <taxon>Micrococcales</taxon>
        <taxon>Microbacteriaceae</taxon>
        <taxon>Labedella</taxon>
    </lineage>
</organism>
<dbReference type="InterPro" id="IPR006558">
    <property type="entry name" value="LamG-like"/>
</dbReference>
<feature type="region of interest" description="Disordered" evidence="5">
    <location>
        <begin position="71"/>
        <end position="98"/>
    </location>
</feature>
<keyword evidence="9" id="KW-1185">Reference proteome</keyword>
<protein>
    <submittedName>
        <fullName evidence="8">PKD domain-containing protein</fullName>
    </submittedName>
</protein>
<reference evidence="8 9" key="1">
    <citation type="submission" date="2018-12" db="EMBL/GenBank/DDBJ databases">
        <authorList>
            <person name="Li F."/>
        </authorList>
    </citation>
    <scope>NUCLEOTIDE SEQUENCE [LARGE SCALE GENOMIC DNA]</scope>
    <source>
        <strain evidence="8 9">11W25H-1</strain>
    </source>
</reference>
<dbReference type="Pfam" id="PF18911">
    <property type="entry name" value="PKD_4"/>
    <property type="match status" value="1"/>
</dbReference>
<feature type="region of interest" description="Disordered" evidence="5">
    <location>
        <begin position="1"/>
        <end position="36"/>
    </location>
</feature>
<keyword evidence="3" id="KW-0378">Hydrolase</keyword>
<keyword evidence="1" id="KW-0732">Signal</keyword>
<evidence type="ECO:0000256" key="6">
    <source>
        <dbReference type="SAM" id="Phobius"/>
    </source>
</evidence>
<evidence type="ECO:0000256" key="3">
    <source>
        <dbReference type="ARBA" id="ARBA00023295"/>
    </source>
</evidence>
<feature type="domain" description="PKD" evidence="7">
    <location>
        <begin position="847"/>
        <end position="934"/>
    </location>
</feature>
<dbReference type="SUPFAM" id="SSF49265">
    <property type="entry name" value="Fibronectin type III"/>
    <property type="match status" value="1"/>
</dbReference>
<keyword evidence="4" id="KW-0119">Carbohydrate metabolism</keyword>
<evidence type="ECO:0000256" key="5">
    <source>
        <dbReference type="SAM" id="MobiDB-lite"/>
    </source>
</evidence>
<dbReference type="InterPro" id="IPR011047">
    <property type="entry name" value="Quinoprotein_ADH-like_sf"/>
</dbReference>
<dbReference type="InterPro" id="IPR022409">
    <property type="entry name" value="PKD/Chitinase_dom"/>
</dbReference>
<dbReference type="InterPro" id="IPR000601">
    <property type="entry name" value="PKD_dom"/>
</dbReference>
<dbReference type="SUPFAM" id="SSF69322">
    <property type="entry name" value="Tricorn protease domain 2"/>
    <property type="match status" value="1"/>
</dbReference>
<feature type="compositionally biased region" description="Low complexity" evidence="5">
    <location>
        <begin position="964"/>
        <end position="974"/>
    </location>
</feature>
<keyword evidence="6" id="KW-0812">Transmembrane</keyword>
<keyword evidence="4" id="KW-0624">Polysaccharide degradation</keyword>
<dbReference type="GO" id="GO:0016798">
    <property type="term" value="F:hydrolase activity, acting on glycosyl bonds"/>
    <property type="evidence" value="ECO:0007669"/>
    <property type="project" value="UniProtKB-KW"/>
</dbReference>
<proteinExistence type="predicted"/>
<dbReference type="GO" id="GO:0000272">
    <property type="term" value="P:polysaccharide catabolic process"/>
    <property type="evidence" value="ECO:0007669"/>
    <property type="project" value="UniProtKB-KW"/>
</dbReference>
<dbReference type="OrthoDB" id="9802683at2"/>
<feature type="compositionally biased region" description="Low complexity" evidence="5">
    <location>
        <begin position="80"/>
        <end position="96"/>
    </location>
</feature>
<keyword evidence="2" id="KW-1015">Disulfide bond</keyword>
<evidence type="ECO:0000313" key="9">
    <source>
        <dbReference type="Proteomes" id="UP000288547"/>
    </source>
</evidence>
<dbReference type="AlphaFoldDB" id="A0A444PZ80"/>
<dbReference type="EMBL" id="RZNB01000001">
    <property type="protein sequence ID" value="RWZ53166.1"/>
    <property type="molecule type" value="Genomic_DNA"/>
</dbReference>
<dbReference type="InterPro" id="IPR013320">
    <property type="entry name" value="ConA-like_dom_sf"/>
</dbReference>
<dbReference type="PROSITE" id="PS50093">
    <property type="entry name" value="PKD"/>
    <property type="match status" value="1"/>
</dbReference>
<evidence type="ECO:0000256" key="2">
    <source>
        <dbReference type="ARBA" id="ARBA00023157"/>
    </source>
</evidence>
<evidence type="ECO:0000256" key="1">
    <source>
        <dbReference type="ARBA" id="ARBA00022729"/>
    </source>
</evidence>
<dbReference type="CDD" id="cd00063">
    <property type="entry name" value="FN3"/>
    <property type="match status" value="1"/>
</dbReference>
<dbReference type="CDD" id="cd00146">
    <property type="entry name" value="PKD"/>
    <property type="match status" value="1"/>
</dbReference>
<feature type="compositionally biased region" description="Polar residues" evidence="5">
    <location>
        <begin position="8"/>
        <end position="19"/>
    </location>
</feature>
<feature type="transmembrane region" description="Helical" evidence="6">
    <location>
        <begin position="45"/>
        <end position="65"/>
    </location>
</feature>
<gene>
    <name evidence="8" type="ORF">ELQ90_04395</name>
</gene>
<dbReference type="SMART" id="SM00560">
    <property type="entry name" value="LamGL"/>
    <property type="match status" value="1"/>
</dbReference>
<comment type="caution">
    <text evidence="8">The sequence shown here is derived from an EMBL/GenBank/DDBJ whole genome shotgun (WGS) entry which is preliminary data.</text>
</comment>
<dbReference type="SMART" id="SM00089">
    <property type="entry name" value="PKD"/>
    <property type="match status" value="1"/>
</dbReference>
<evidence type="ECO:0000313" key="8">
    <source>
        <dbReference type="EMBL" id="RWZ53166.1"/>
    </source>
</evidence>
<evidence type="ECO:0000256" key="4">
    <source>
        <dbReference type="ARBA" id="ARBA00023326"/>
    </source>
</evidence>
<dbReference type="InterPro" id="IPR013783">
    <property type="entry name" value="Ig-like_fold"/>
</dbReference>
<keyword evidence="3" id="KW-0326">Glycosidase</keyword>
<name>A0A444PZ80_9MICO</name>
<evidence type="ECO:0000259" key="7">
    <source>
        <dbReference type="PROSITE" id="PS50093"/>
    </source>
</evidence>
<dbReference type="InterPro" id="IPR035986">
    <property type="entry name" value="PKD_dom_sf"/>
</dbReference>
<dbReference type="Proteomes" id="UP000288547">
    <property type="component" value="Unassembled WGS sequence"/>
</dbReference>
<dbReference type="Pfam" id="PF13385">
    <property type="entry name" value="Laminin_G_3"/>
    <property type="match status" value="1"/>
</dbReference>
<keyword evidence="6" id="KW-1133">Transmembrane helix</keyword>
<dbReference type="InterPro" id="IPR036116">
    <property type="entry name" value="FN3_sf"/>
</dbReference>
<dbReference type="SUPFAM" id="SSF50998">
    <property type="entry name" value="Quinoprotein alcohol dehydrogenase-like"/>
    <property type="match status" value="1"/>
</dbReference>
<feature type="region of interest" description="Disordered" evidence="5">
    <location>
        <begin position="964"/>
        <end position="986"/>
    </location>
</feature>
<dbReference type="InterPro" id="IPR003961">
    <property type="entry name" value="FN3_dom"/>
</dbReference>
<dbReference type="SUPFAM" id="SSF49299">
    <property type="entry name" value="PKD domain"/>
    <property type="match status" value="1"/>
</dbReference>
<keyword evidence="6" id="KW-0472">Membrane</keyword>
<dbReference type="Gene3D" id="2.60.40.10">
    <property type="entry name" value="Immunoglobulins"/>
    <property type="match status" value="2"/>
</dbReference>